<dbReference type="InterPro" id="IPR012337">
    <property type="entry name" value="RNaseH-like_sf"/>
</dbReference>
<dbReference type="Gene3D" id="1.10.150.850">
    <property type="entry name" value="Spt6, helix-hairpin-helix domain"/>
    <property type="match status" value="1"/>
</dbReference>
<dbReference type="Pfam" id="PF14639">
    <property type="entry name" value="YqgF"/>
    <property type="match status" value="1"/>
</dbReference>
<dbReference type="Gene3D" id="3.30.420.140">
    <property type="entry name" value="YqgF/RNase H-like domain"/>
    <property type="match status" value="1"/>
</dbReference>
<dbReference type="InterPro" id="IPR037027">
    <property type="entry name" value="YqgF/RNaseH-like_dom_sf"/>
</dbReference>
<feature type="domain" description="S1 motif" evidence="4">
    <location>
        <begin position="737"/>
        <end position="792"/>
    </location>
</feature>
<dbReference type="CDD" id="cd09928">
    <property type="entry name" value="SH2_Cterm_SPT6_like"/>
    <property type="match status" value="1"/>
</dbReference>
<dbReference type="InterPro" id="IPR012340">
    <property type="entry name" value="NA-bd_OB-fold"/>
</dbReference>
<feature type="region of interest" description="Disordered" evidence="2">
    <location>
        <begin position="1"/>
        <end position="121"/>
    </location>
</feature>
<dbReference type="InterPro" id="IPR023319">
    <property type="entry name" value="Tex-like_HTH_dom_sf"/>
</dbReference>
<dbReference type="PROSITE" id="PS50126">
    <property type="entry name" value="S1"/>
    <property type="match status" value="1"/>
</dbReference>
<name>A0ABM1EQM5_PRICU</name>
<proteinExistence type="predicted"/>
<feature type="compositionally biased region" description="Acidic residues" evidence="2">
    <location>
        <begin position="48"/>
        <end position="59"/>
    </location>
</feature>
<dbReference type="InterPro" id="IPR035018">
    <property type="entry name" value="Spt6_SH2_C"/>
</dbReference>
<feature type="compositionally biased region" description="Polar residues" evidence="2">
    <location>
        <begin position="1136"/>
        <end position="1145"/>
    </location>
</feature>
<dbReference type="InterPro" id="IPR028083">
    <property type="entry name" value="Spt6_acidic_N_dom"/>
</dbReference>
<organism evidence="5 6">
    <name type="scientific">Priapulus caudatus</name>
    <name type="common">Priapulid worm</name>
    <dbReference type="NCBI Taxonomy" id="37621"/>
    <lineage>
        <taxon>Eukaryota</taxon>
        <taxon>Metazoa</taxon>
        <taxon>Ecdysozoa</taxon>
        <taxon>Scalidophora</taxon>
        <taxon>Priapulida</taxon>
        <taxon>Priapulimorpha</taxon>
        <taxon>Priapulimorphida</taxon>
        <taxon>Priapulidae</taxon>
        <taxon>Priapulus</taxon>
    </lineage>
</organism>
<dbReference type="SMART" id="SM00252">
    <property type="entry name" value="SH2"/>
    <property type="match status" value="1"/>
</dbReference>
<dbReference type="InterPro" id="IPR028231">
    <property type="entry name" value="Spt6_YqgF"/>
</dbReference>
<dbReference type="InterPro" id="IPR000980">
    <property type="entry name" value="SH2"/>
</dbReference>
<feature type="compositionally biased region" description="Acidic residues" evidence="2">
    <location>
        <begin position="183"/>
        <end position="209"/>
    </location>
</feature>
<feature type="region of interest" description="Disordered" evidence="2">
    <location>
        <begin position="260"/>
        <end position="280"/>
    </location>
</feature>
<dbReference type="SUPFAM" id="SSF158832">
    <property type="entry name" value="Tex N-terminal region-like"/>
    <property type="match status" value="2"/>
</dbReference>
<feature type="compositionally biased region" description="Acidic residues" evidence="2">
    <location>
        <begin position="1"/>
        <end position="14"/>
    </location>
</feature>
<dbReference type="GeneID" id="106814664"/>
<dbReference type="InterPro" id="IPR003029">
    <property type="entry name" value="S1_domain"/>
</dbReference>
<feature type="compositionally biased region" description="Low complexity" evidence="2">
    <location>
        <begin position="1201"/>
        <end position="1210"/>
    </location>
</feature>
<feature type="region of interest" description="Disordered" evidence="2">
    <location>
        <begin position="135"/>
        <end position="221"/>
    </location>
</feature>
<dbReference type="InterPro" id="IPR035019">
    <property type="entry name" value="Spt6_SH2_N"/>
</dbReference>
<evidence type="ECO:0000256" key="2">
    <source>
        <dbReference type="SAM" id="MobiDB-lite"/>
    </source>
</evidence>
<keyword evidence="5" id="KW-1185">Reference proteome</keyword>
<dbReference type="SUPFAM" id="SSF55550">
    <property type="entry name" value="SH2 domain"/>
    <property type="match status" value="1"/>
</dbReference>
<dbReference type="PANTHER" id="PTHR10145:SF6">
    <property type="entry name" value="TRANSCRIPTION ELONGATION FACTOR SPT6"/>
    <property type="match status" value="1"/>
</dbReference>
<sequence length="1253" mass="143664">MSGFLEDEAEVSGEDDQKSGSESDEDSGAVQVKEVRHKKKSKAVVVDSSEEEEDDEDLLREEMKDLINDDVEEESASSGSDDNADRGRKRKKRGSGEEEDEDDDDDDDRLEDEDYDLIEENLGVKVKRKKFRRLRKISDDDDSDNEAGHDLAKVDDRDAIANELFQGSDDDESTAEPRRPESVPEEVGDDEEGEEESDVDDFIVDDEGEPISKEKTKKKRYRHADAALQEAQDIFGVDFDMTEFDQYGDDGYEEYEEAELDYEDEEVEEGEEATRTKKKPSKKKAKKSIFDVYEPSELERSHFTEVDNTIRTSDVPERFQASSRKLYNWLKIAPYQAEQQLEDYDDEDYDPSHGLRVISIAFVPELDMAAFAAFVDGEGNMQDFLRLCHLNKRKNSYHESDKTLKETDLRSLKRFITSKKPHVVVVGTDCRDAAMIQQDVQELVTDLESDNQMAPISVELVDNELSEVYSTTKRADQSFRDYPPLLRQAISLARRIQDPLIEFSQKVTFDQFSTAEDVIKGSQHMVATQISREPLVRQCVRQTYYERAKIHIAPTKKGKKEIDENHMLYSLKYIKNKPVKDLKGDQFLKMSMLRSIHVKPTEERELEEEADWIYKHAFCTPPISIQDMYDQVEGLSYTNTKGPTAIGKIREALNFMRNQQFEVPFIAFYRKEYVEPDLNINDLWKVYHWDEKWSQLRRRKKNLTRLFERMQHYQYEQVAADAWAHFDAGNCEGAATGVKVRLDNGVTGFIPIRNLSDKRVEKPEERVARGMTIHARITKIDIERFHVEVTSKSSDLLDSEAQYKPPRDLYYDADAEENEIKRDEEVRKRQRMQTYVKRVIVHPSFHNIGYKDAEKLMNDMDQGDVIIRPSSKGSDHLTVMWKVDDNIYQHIDVREEGKENAFSLGQSLLINNEEFEDLDEIIARHIQPMAAFARDVLLFKYYEKADGGKREILENLLRDEKGKATTRIPYLISLSTDFPGKFMLSYLPRVKTRHEYATITPDGFRYRGKVFQTLNSLLKWFKEHFREPIPGVATPMIGGRTPGLDHSTIQRAVSSLPPQMYNTLAAVAGATPLVGGFSVPQQPFATPLPVATPMMTPSYHNRVGRTPNAMVTPQYQPSSQGNWAHPATPRHHPSATPRTPSYSSSQQQQQHQQQHHHNQHHQHHQQRAAAHSSSRPGAAGAAVDWGKAAAQWAQKSRDATRSTPRQSQRPSPRPVTKPSPRASPRPSPAVQRDSSYRSESPPAGDATPLYDEN</sequence>
<feature type="region of interest" description="Disordered" evidence="2">
    <location>
        <begin position="1099"/>
        <end position="1253"/>
    </location>
</feature>
<feature type="compositionally biased region" description="Basic and acidic residues" evidence="2">
    <location>
        <begin position="146"/>
        <end position="160"/>
    </location>
</feature>
<dbReference type="InterPro" id="IPR017072">
    <property type="entry name" value="TF_Spt6"/>
</dbReference>
<dbReference type="RefSeq" id="XP_014674496.1">
    <property type="nucleotide sequence ID" value="XM_014819010.1"/>
</dbReference>
<feature type="domain" description="SH2" evidence="3">
    <location>
        <begin position="834"/>
        <end position="941"/>
    </location>
</feature>
<reference evidence="6" key="1">
    <citation type="submission" date="2025-08" db="UniProtKB">
        <authorList>
            <consortium name="RefSeq"/>
        </authorList>
    </citation>
    <scope>IDENTIFICATION</scope>
</reference>
<dbReference type="Pfam" id="PF00575">
    <property type="entry name" value="S1"/>
    <property type="match status" value="1"/>
</dbReference>
<protein>
    <submittedName>
        <fullName evidence="6">Transcription elongation factor SPT6-like</fullName>
    </submittedName>
</protein>
<dbReference type="PANTHER" id="PTHR10145">
    <property type="entry name" value="TRANSCRIPTION ELONGATION FACTOR SPT6"/>
    <property type="match status" value="1"/>
</dbReference>
<accession>A0ABM1EQM5</accession>
<dbReference type="Gene3D" id="2.40.50.140">
    <property type="entry name" value="Nucleic acid-binding proteins"/>
    <property type="match status" value="1"/>
</dbReference>
<evidence type="ECO:0000256" key="1">
    <source>
        <dbReference type="PROSITE-ProRule" id="PRU00191"/>
    </source>
</evidence>
<dbReference type="InterPro" id="IPR035420">
    <property type="entry name" value="Spt6_SH2"/>
</dbReference>
<dbReference type="CDD" id="cd00164">
    <property type="entry name" value="S1_like"/>
    <property type="match status" value="1"/>
</dbReference>
<evidence type="ECO:0000259" key="3">
    <source>
        <dbReference type="PROSITE" id="PS50001"/>
    </source>
</evidence>
<feature type="compositionally biased region" description="Polar residues" evidence="2">
    <location>
        <begin position="1109"/>
        <end position="1122"/>
    </location>
</feature>
<dbReference type="InterPro" id="IPR006641">
    <property type="entry name" value="YqgF/RNaseH-like_dom"/>
</dbReference>
<dbReference type="InterPro" id="IPR023323">
    <property type="entry name" value="Tex-like_dom_sf"/>
</dbReference>
<dbReference type="SUPFAM" id="SSF53098">
    <property type="entry name" value="Ribonuclease H-like"/>
    <property type="match status" value="1"/>
</dbReference>
<feature type="compositionally biased region" description="Basic residues" evidence="2">
    <location>
        <begin position="1153"/>
        <end position="1166"/>
    </location>
</feature>
<keyword evidence="1" id="KW-0727">SH2 domain</keyword>
<feature type="compositionally biased region" description="Low complexity" evidence="2">
    <location>
        <begin position="1177"/>
        <end position="1193"/>
    </location>
</feature>
<feature type="compositionally biased region" description="Pro residues" evidence="2">
    <location>
        <begin position="1211"/>
        <end position="1227"/>
    </location>
</feature>
<dbReference type="SMART" id="SM00316">
    <property type="entry name" value="S1"/>
    <property type="match status" value="1"/>
</dbReference>
<dbReference type="PROSITE" id="PS50001">
    <property type="entry name" value="SH2"/>
    <property type="match status" value="1"/>
</dbReference>
<dbReference type="Proteomes" id="UP000695022">
    <property type="component" value="Unplaced"/>
</dbReference>
<evidence type="ECO:0000259" key="4">
    <source>
        <dbReference type="PROSITE" id="PS50126"/>
    </source>
</evidence>
<feature type="compositionally biased region" description="Acidic residues" evidence="2">
    <location>
        <begin position="97"/>
        <end position="119"/>
    </location>
</feature>
<gene>
    <name evidence="6" type="primary">LOC106814664</name>
</gene>
<dbReference type="Pfam" id="PF14632">
    <property type="entry name" value="SPT6_acidic"/>
    <property type="match status" value="1"/>
</dbReference>
<evidence type="ECO:0000313" key="6">
    <source>
        <dbReference type="RefSeq" id="XP_014674496.1"/>
    </source>
</evidence>
<dbReference type="SMART" id="SM00732">
    <property type="entry name" value="YqgFc"/>
    <property type="match status" value="1"/>
</dbReference>
<evidence type="ECO:0000313" key="5">
    <source>
        <dbReference type="Proteomes" id="UP000695022"/>
    </source>
</evidence>
<dbReference type="SUPFAM" id="SSF50249">
    <property type="entry name" value="Nucleic acid-binding proteins"/>
    <property type="match status" value="1"/>
</dbReference>
<dbReference type="InterPro" id="IPR028088">
    <property type="entry name" value="Spt6_HTH_DNA-bd_dom"/>
</dbReference>
<feature type="compositionally biased region" description="Acidic residues" evidence="2">
    <location>
        <begin position="260"/>
        <end position="271"/>
    </location>
</feature>
<dbReference type="Gene3D" id="1.10.10.650">
    <property type="entry name" value="RuvA domain 2-like"/>
    <property type="match status" value="1"/>
</dbReference>
<dbReference type="CDD" id="cd09918">
    <property type="entry name" value="SH2_Nterm_SPT6_like"/>
    <property type="match status" value="1"/>
</dbReference>
<dbReference type="Gene3D" id="3.30.505.10">
    <property type="entry name" value="SH2 domain"/>
    <property type="match status" value="2"/>
</dbReference>
<dbReference type="Pfam" id="PF14641">
    <property type="entry name" value="HTH_44"/>
    <property type="match status" value="1"/>
</dbReference>
<dbReference type="Gene3D" id="1.10.3500.10">
    <property type="entry name" value="Tex N-terminal region-like"/>
    <property type="match status" value="1"/>
</dbReference>
<dbReference type="Pfam" id="PF14633">
    <property type="entry name" value="SH2_2"/>
    <property type="match status" value="1"/>
</dbReference>
<dbReference type="InterPro" id="IPR036860">
    <property type="entry name" value="SH2_dom_sf"/>
</dbReference>